<feature type="region of interest" description="Disordered" evidence="1">
    <location>
        <begin position="40"/>
        <end position="110"/>
    </location>
</feature>
<dbReference type="Proteomes" id="UP000319894">
    <property type="component" value="Unassembled WGS sequence"/>
</dbReference>
<evidence type="ECO:0000256" key="1">
    <source>
        <dbReference type="SAM" id="MobiDB-lite"/>
    </source>
</evidence>
<feature type="compositionally biased region" description="Basic and acidic residues" evidence="1">
    <location>
        <begin position="63"/>
        <end position="75"/>
    </location>
</feature>
<dbReference type="InParanoid" id="A0A554NA34"/>
<comment type="caution">
    <text evidence="2">The sequence shown here is derived from an EMBL/GenBank/DDBJ whole genome shotgun (WGS) entry which is preliminary data.</text>
</comment>
<evidence type="ECO:0000313" key="2">
    <source>
        <dbReference type="EMBL" id="TSD14241.1"/>
    </source>
</evidence>
<dbReference type="AlphaFoldDB" id="A0A554NA34"/>
<protein>
    <submittedName>
        <fullName evidence="2">Uncharacterized protein</fullName>
    </submittedName>
</protein>
<keyword evidence="3" id="KW-1185">Reference proteome</keyword>
<proteinExistence type="predicted"/>
<organism evidence="2 3">
    <name type="scientific">Haloglomus irregulare</name>
    <dbReference type="NCBI Taxonomy" id="2234134"/>
    <lineage>
        <taxon>Archaea</taxon>
        <taxon>Methanobacteriati</taxon>
        <taxon>Methanobacteriota</taxon>
        <taxon>Stenosarchaea group</taxon>
        <taxon>Halobacteria</taxon>
        <taxon>Halobacteriales</taxon>
        <taxon>Natronomonadaceae</taxon>
        <taxon>Haloglomus</taxon>
    </lineage>
</organism>
<gene>
    <name evidence="2" type="ORF">DP107_08285</name>
</gene>
<reference evidence="2 3" key="1">
    <citation type="submission" date="2018-06" db="EMBL/GenBank/DDBJ databases">
        <title>Natronomonas sp. F16-60 a new haloarchaeon isolated from a solar saltern of Isla Cristina, Huelva, Spain.</title>
        <authorList>
            <person name="Duran-Viseras A."/>
            <person name="Sanchez-Porro C."/>
            <person name="Ventosa A."/>
        </authorList>
    </citation>
    <scope>NUCLEOTIDE SEQUENCE [LARGE SCALE GENOMIC DNA]</scope>
    <source>
        <strain evidence="2 3">F16-60</strain>
    </source>
</reference>
<name>A0A554NA34_9EURY</name>
<sequence>MSCRCVVGIRFTHTLQEDPMASPPMSSRVAGSAELVLPAVADRAGDRPGRRTPPLGPLVDPDPFARPDDGARDLDQGPSGPGSGVRHVLDPESLAGVGACGSHGLRSPPE</sequence>
<accession>A0A554NA34</accession>
<dbReference type="EMBL" id="QMDX01000004">
    <property type="protein sequence ID" value="TSD14241.1"/>
    <property type="molecule type" value="Genomic_DNA"/>
</dbReference>
<evidence type="ECO:0000313" key="3">
    <source>
        <dbReference type="Proteomes" id="UP000319894"/>
    </source>
</evidence>